<feature type="compositionally biased region" description="Basic and acidic residues" evidence="1">
    <location>
        <begin position="103"/>
        <end position="116"/>
    </location>
</feature>
<gene>
    <name evidence="2" type="primary">Dana\GF16313</name>
    <name evidence="2" type="synonym">dana_GLEANR_17584</name>
    <name evidence="2" type="ORF">GF16313</name>
</gene>
<dbReference type="eggNOG" id="ENOG502SGXY">
    <property type="taxonomic scope" value="Eukaryota"/>
</dbReference>
<dbReference type="InParanoid" id="B3LX01"/>
<feature type="compositionally biased region" description="Basic residues" evidence="1">
    <location>
        <begin position="139"/>
        <end position="155"/>
    </location>
</feature>
<dbReference type="GO" id="GO:0005874">
    <property type="term" value="C:microtubule"/>
    <property type="evidence" value="ECO:0007669"/>
    <property type="project" value="InterPro"/>
</dbReference>
<dbReference type="KEGG" id="dan:6499110"/>
<dbReference type="Proteomes" id="UP000007801">
    <property type="component" value="Unassembled WGS sequence"/>
</dbReference>
<feature type="compositionally biased region" description="Basic and acidic residues" evidence="1">
    <location>
        <begin position="199"/>
        <end position="242"/>
    </location>
</feature>
<evidence type="ECO:0000313" key="2">
    <source>
        <dbReference type="EMBL" id="EDV43840.2"/>
    </source>
</evidence>
<dbReference type="OrthoDB" id="6614499at2759"/>
<sequence length="738" mass="82667">MESTAETPLIDGVAAASQDENKDATNVHMNFDAAGTPVALKTRGALRHRMETTAEKVSPSKAGRNTEPPPKILGTPSSRLALSSETPRRSCRKSVRPAIDYDDIVRSAKKLIPEEHPNDEDDDESTAQKWNLAEVGRSNSRKRNRKSKRSAKNKQKTGDLDTGMPKDAGKEEELEKKEEKKEDDEVDEKLEILEENEEKSEILEENKEKSEILEENNEKLEILEENKEKSDILEENKEKPELQVETEVVSVSIPEDIDQIGETPLSQVCSDEPESETTKPICGTIQSSCKVSDEDIDELGLCPLSQESNIDPTEGINQNDEAKDADGLGPCSMEIETEVLKEVDEHNPKFEEDLEDMPSLIMIDDEESVAAENGQLNTTFDADDIRKDESVILVEGSPLQKPSIKVVLTTEDNTSETLLNTENSSPMLQHLSKKGSKGFRFPTPFKGKASFKFSDEHKTPFDNDLFKKCSSEMLDLKEPKHERRRSKSASHVNDVLSKTVSFQSPIEIASVTDIDKRWEVLNKKNITSRRKRSKSLEENPSKLSRIPKPKIVAIGKVVTPSKVKRAKLPNFAAIHEKQFSKMESLVDHVERKAERAKVLTNSALKLASGTKKHQATSLKEDYAVRPKALKKIELSAKTVAPLEASKEKALPSRLPLKNAANGPSRPAFNLSTSVGSSFNTTLSSRPALDKLAERKQRHMEMFKGRTTDKNKRGDLIKGVRSNRRFELQMQHRRHITEE</sequence>
<dbReference type="AlphaFoldDB" id="B3LX01"/>
<dbReference type="CTD" id="42982"/>
<dbReference type="GO" id="GO:0072686">
    <property type="term" value="C:mitotic spindle"/>
    <property type="evidence" value="ECO:0007669"/>
    <property type="project" value="EnsemblMetazoa"/>
</dbReference>
<protein>
    <submittedName>
        <fullName evidence="2">Uncharacterized protein, isoform A</fullName>
    </submittedName>
</protein>
<feature type="region of interest" description="Disordered" evidence="1">
    <location>
        <begin position="302"/>
        <end position="329"/>
    </location>
</feature>
<evidence type="ECO:0000256" key="1">
    <source>
        <dbReference type="SAM" id="MobiDB-lite"/>
    </source>
</evidence>
<dbReference type="GeneID" id="6499110"/>
<dbReference type="GO" id="GO:0008017">
    <property type="term" value="F:microtubule binding"/>
    <property type="evidence" value="ECO:0007669"/>
    <property type="project" value="EnsemblMetazoa"/>
</dbReference>
<feature type="compositionally biased region" description="Polar residues" evidence="1">
    <location>
        <begin position="305"/>
        <end position="319"/>
    </location>
</feature>
<feature type="compositionally biased region" description="Polar residues" evidence="1">
    <location>
        <begin position="75"/>
        <end position="85"/>
    </location>
</feature>
<dbReference type="InterPro" id="IPR026756">
    <property type="entry name" value="NuSAP"/>
</dbReference>
<name>B3LX01_DROAN</name>
<keyword evidence="3" id="KW-1185">Reference proteome</keyword>
<dbReference type="STRING" id="7217.B3LX01"/>
<organism evidence="2 3">
    <name type="scientific">Drosophila ananassae</name>
    <name type="common">Fruit fly</name>
    <dbReference type="NCBI Taxonomy" id="7217"/>
    <lineage>
        <taxon>Eukaryota</taxon>
        <taxon>Metazoa</taxon>
        <taxon>Ecdysozoa</taxon>
        <taxon>Arthropoda</taxon>
        <taxon>Hexapoda</taxon>
        <taxon>Insecta</taxon>
        <taxon>Pterygota</taxon>
        <taxon>Neoptera</taxon>
        <taxon>Endopterygota</taxon>
        <taxon>Diptera</taxon>
        <taxon>Brachycera</taxon>
        <taxon>Muscomorpha</taxon>
        <taxon>Ephydroidea</taxon>
        <taxon>Drosophilidae</taxon>
        <taxon>Drosophila</taxon>
        <taxon>Sophophora</taxon>
    </lineage>
</organism>
<evidence type="ECO:0000313" key="3">
    <source>
        <dbReference type="Proteomes" id="UP000007801"/>
    </source>
</evidence>
<feature type="region of interest" description="Disordered" evidence="1">
    <location>
        <begin position="1"/>
        <end position="29"/>
    </location>
</feature>
<feature type="region of interest" description="Disordered" evidence="1">
    <location>
        <begin position="47"/>
        <end position="281"/>
    </location>
</feature>
<proteinExistence type="predicted"/>
<feature type="compositionally biased region" description="Basic and acidic residues" evidence="1">
    <location>
        <begin position="167"/>
        <end position="180"/>
    </location>
</feature>
<dbReference type="Pfam" id="PF16006">
    <property type="entry name" value="NUSAP"/>
    <property type="match status" value="1"/>
</dbReference>
<dbReference type="GO" id="GO:0000281">
    <property type="term" value="P:mitotic cytokinesis"/>
    <property type="evidence" value="ECO:0007669"/>
    <property type="project" value="InterPro"/>
</dbReference>
<dbReference type="HOGENOM" id="CLU_021387_0_0_1"/>
<dbReference type="GO" id="GO:0005634">
    <property type="term" value="C:nucleus"/>
    <property type="evidence" value="ECO:0007669"/>
    <property type="project" value="EnsemblMetazoa"/>
</dbReference>
<feature type="compositionally biased region" description="Acidic residues" evidence="1">
    <location>
        <begin position="181"/>
        <end position="198"/>
    </location>
</feature>
<dbReference type="GO" id="GO:0040001">
    <property type="term" value="P:establishment of mitotic spindle localization"/>
    <property type="evidence" value="ECO:0007669"/>
    <property type="project" value="InterPro"/>
</dbReference>
<dbReference type="EMBL" id="CH902617">
    <property type="protein sequence ID" value="EDV43840.2"/>
    <property type="molecule type" value="Genomic_DNA"/>
</dbReference>
<dbReference type="FunCoup" id="B3LX01">
    <property type="interactions" value="79"/>
</dbReference>
<accession>B3LX01</accession>
<reference evidence="2 3" key="1">
    <citation type="journal article" date="2007" name="Nature">
        <title>Evolution of genes and genomes on the Drosophila phylogeny.</title>
        <authorList>
            <consortium name="Drosophila 12 Genomes Consortium"/>
            <person name="Clark A.G."/>
            <person name="Eisen M.B."/>
            <person name="Smith D.R."/>
            <person name="Bergman C.M."/>
            <person name="Oliver B."/>
            <person name="Markow T.A."/>
            <person name="Kaufman T.C."/>
            <person name="Kellis M."/>
            <person name="Gelbart W."/>
            <person name="Iyer V.N."/>
            <person name="Pollard D.A."/>
            <person name="Sackton T.B."/>
            <person name="Larracuente A.M."/>
            <person name="Singh N.D."/>
            <person name="Abad J.P."/>
            <person name="Abt D.N."/>
            <person name="Adryan B."/>
            <person name="Aguade M."/>
            <person name="Akashi H."/>
            <person name="Anderson W.W."/>
            <person name="Aquadro C.F."/>
            <person name="Ardell D.H."/>
            <person name="Arguello R."/>
            <person name="Artieri C.G."/>
            <person name="Barbash D.A."/>
            <person name="Barker D."/>
            <person name="Barsanti P."/>
            <person name="Batterham P."/>
            <person name="Batzoglou S."/>
            <person name="Begun D."/>
            <person name="Bhutkar A."/>
            <person name="Blanco E."/>
            <person name="Bosak S.A."/>
            <person name="Bradley R.K."/>
            <person name="Brand A.D."/>
            <person name="Brent M.R."/>
            <person name="Brooks A.N."/>
            <person name="Brown R.H."/>
            <person name="Butlin R.K."/>
            <person name="Caggese C."/>
            <person name="Calvi B.R."/>
            <person name="Bernardo de Carvalho A."/>
            <person name="Caspi A."/>
            <person name="Castrezana S."/>
            <person name="Celniker S.E."/>
            <person name="Chang J.L."/>
            <person name="Chapple C."/>
            <person name="Chatterji S."/>
            <person name="Chinwalla A."/>
            <person name="Civetta A."/>
            <person name="Clifton S.W."/>
            <person name="Comeron J.M."/>
            <person name="Costello J.C."/>
            <person name="Coyne J.A."/>
            <person name="Daub J."/>
            <person name="David R.G."/>
            <person name="Delcher A.L."/>
            <person name="Delehaunty K."/>
            <person name="Do C.B."/>
            <person name="Ebling H."/>
            <person name="Edwards K."/>
            <person name="Eickbush T."/>
            <person name="Evans J.D."/>
            <person name="Filipski A."/>
            <person name="Findeiss S."/>
            <person name="Freyhult E."/>
            <person name="Fulton L."/>
            <person name="Fulton R."/>
            <person name="Garcia A.C."/>
            <person name="Gardiner A."/>
            <person name="Garfield D.A."/>
            <person name="Garvin B.E."/>
            <person name="Gibson G."/>
            <person name="Gilbert D."/>
            <person name="Gnerre S."/>
            <person name="Godfrey J."/>
            <person name="Good R."/>
            <person name="Gotea V."/>
            <person name="Gravely B."/>
            <person name="Greenberg A.J."/>
            <person name="Griffiths-Jones S."/>
            <person name="Gross S."/>
            <person name="Guigo R."/>
            <person name="Gustafson E.A."/>
            <person name="Haerty W."/>
            <person name="Hahn M.W."/>
            <person name="Halligan D.L."/>
            <person name="Halpern A.L."/>
            <person name="Halter G.M."/>
            <person name="Han M.V."/>
            <person name="Heger A."/>
            <person name="Hillier L."/>
            <person name="Hinrichs A.S."/>
            <person name="Holmes I."/>
            <person name="Hoskins R.A."/>
            <person name="Hubisz M.J."/>
            <person name="Hultmark D."/>
            <person name="Huntley M.A."/>
            <person name="Jaffe D.B."/>
            <person name="Jagadeeshan S."/>
            <person name="Jeck W.R."/>
            <person name="Johnson J."/>
            <person name="Jones C.D."/>
            <person name="Jordan W.C."/>
            <person name="Karpen G.H."/>
            <person name="Kataoka E."/>
            <person name="Keightley P.D."/>
            <person name="Kheradpour P."/>
            <person name="Kirkness E.F."/>
            <person name="Koerich L.B."/>
            <person name="Kristiansen K."/>
            <person name="Kudrna D."/>
            <person name="Kulathinal R.J."/>
            <person name="Kumar S."/>
            <person name="Kwok R."/>
            <person name="Lander E."/>
            <person name="Langley C.H."/>
            <person name="Lapoint R."/>
            <person name="Lazzaro B.P."/>
            <person name="Lee S.J."/>
            <person name="Levesque L."/>
            <person name="Li R."/>
            <person name="Lin C.F."/>
            <person name="Lin M.F."/>
            <person name="Lindblad-Toh K."/>
            <person name="Llopart A."/>
            <person name="Long M."/>
            <person name="Low L."/>
            <person name="Lozovsky E."/>
            <person name="Lu J."/>
            <person name="Luo M."/>
            <person name="Machado C.A."/>
            <person name="Makalowski W."/>
            <person name="Marzo M."/>
            <person name="Matsuda M."/>
            <person name="Matzkin L."/>
            <person name="McAllister B."/>
            <person name="McBride C.S."/>
            <person name="McKernan B."/>
            <person name="McKernan K."/>
            <person name="Mendez-Lago M."/>
            <person name="Minx P."/>
            <person name="Mollenhauer M.U."/>
            <person name="Montooth K."/>
            <person name="Mount S.M."/>
            <person name="Mu X."/>
            <person name="Myers E."/>
            <person name="Negre B."/>
            <person name="Newfeld S."/>
            <person name="Nielsen R."/>
            <person name="Noor M.A."/>
            <person name="O'Grady P."/>
            <person name="Pachter L."/>
            <person name="Papaceit M."/>
            <person name="Parisi M.J."/>
            <person name="Parisi M."/>
            <person name="Parts L."/>
            <person name="Pedersen J.S."/>
            <person name="Pesole G."/>
            <person name="Phillippy A.M."/>
            <person name="Ponting C.P."/>
            <person name="Pop M."/>
            <person name="Porcelli D."/>
            <person name="Powell J.R."/>
            <person name="Prohaska S."/>
            <person name="Pruitt K."/>
            <person name="Puig M."/>
            <person name="Quesneville H."/>
            <person name="Ram K.R."/>
            <person name="Rand D."/>
            <person name="Rasmussen M.D."/>
            <person name="Reed L.K."/>
            <person name="Reenan R."/>
            <person name="Reily A."/>
            <person name="Remington K.A."/>
            <person name="Rieger T.T."/>
            <person name="Ritchie M.G."/>
            <person name="Robin C."/>
            <person name="Rogers Y.H."/>
            <person name="Rohde C."/>
            <person name="Rozas J."/>
            <person name="Rubenfield M.J."/>
            <person name="Ruiz A."/>
            <person name="Russo S."/>
            <person name="Salzberg S.L."/>
            <person name="Sanchez-Gracia A."/>
            <person name="Saranga D.J."/>
            <person name="Sato H."/>
            <person name="Schaeffer S.W."/>
            <person name="Schatz M.C."/>
            <person name="Schlenke T."/>
            <person name="Schwartz R."/>
            <person name="Segarra C."/>
            <person name="Singh R.S."/>
            <person name="Sirot L."/>
            <person name="Sirota M."/>
            <person name="Sisneros N.B."/>
            <person name="Smith C.D."/>
            <person name="Smith T.F."/>
            <person name="Spieth J."/>
            <person name="Stage D.E."/>
            <person name="Stark A."/>
            <person name="Stephan W."/>
            <person name="Strausberg R.L."/>
            <person name="Strempel S."/>
            <person name="Sturgill D."/>
            <person name="Sutton G."/>
            <person name="Sutton G.G."/>
            <person name="Tao W."/>
            <person name="Teichmann S."/>
            <person name="Tobari Y.N."/>
            <person name="Tomimura Y."/>
            <person name="Tsolas J.M."/>
            <person name="Valente V.L."/>
            <person name="Venter E."/>
            <person name="Venter J.C."/>
            <person name="Vicario S."/>
            <person name="Vieira F.G."/>
            <person name="Vilella A.J."/>
            <person name="Villasante A."/>
            <person name="Walenz B."/>
            <person name="Wang J."/>
            <person name="Wasserman M."/>
            <person name="Watts T."/>
            <person name="Wilson D."/>
            <person name="Wilson R.K."/>
            <person name="Wing R.A."/>
            <person name="Wolfner M.F."/>
            <person name="Wong A."/>
            <person name="Wong G.K."/>
            <person name="Wu C.I."/>
            <person name="Wu G."/>
            <person name="Yamamoto D."/>
            <person name="Yang H.P."/>
            <person name="Yang S.P."/>
            <person name="Yorke J.A."/>
            <person name="Yoshida K."/>
            <person name="Zdobnov E."/>
            <person name="Zhang P."/>
            <person name="Zhang Y."/>
            <person name="Zimin A.V."/>
            <person name="Baldwin J."/>
            <person name="Abdouelleil A."/>
            <person name="Abdulkadir J."/>
            <person name="Abebe A."/>
            <person name="Abera B."/>
            <person name="Abreu J."/>
            <person name="Acer S.C."/>
            <person name="Aftuck L."/>
            <person name="Alexander A."/>
            <person name="An P."/>
            <person name="Anderson E."/>
            <person name="Anderson S."/>
            <person name="Arachi H."/>
            <person name="Azer M."/>
            <person name="Bachantsang P."/>
            <person name="Barry A."/>
            <person name="Bayul T."/>
            <person name="Berlin A."/>
            <person name="Bessette D."/>
            <person name="Bloom T."/>
            <person name="Blye J."/>
            <person name="Boguslavskiy L."/>
            <person name="Bonnet C."/>
            <person name="Boukhgalter B."/>
            <person name="Bourzgui I."/>
            <person name="Brown A."/>
            <person name="Cahill P."/>
            <person name="Channer S."/>
            <person name="Cheshatsang Y."/>
            <person name="Chuda L."/>
            <person name="Citroen M."/>
            <person name="Collymore A."/>
            <person name="Cooke P."/>
            <person name="Costello M."/>
            <person name="D'Aco K."/>
            <person name="Daza R."/>
            <person name="De Haan G."/>
            <person name="DeGray S."/>
            <person name="DeMaso C."/>
            <person name="Dhargay N."/>
            <person name="Dooley K."/>
            <person name="Dooley E."/>
            <person name="Doricent M."/>
            <person name="Dorje P."/>
            <person name="Dorjee K."/>
            <person name="Dupes A."/>
            <person name="Elong R."/>
            <person name="Falk J."/>
            <person name="Farina A."/>
            <person name="Faro S."/>
            <person name="Ferguson D."/>
            <person name="Fisher S."/>
            <person name="Foley C.D."/>
            <person name="Franke A."/>
            <person name="Friedrich D."/>
            <person name="Gadbois L."/>
            <person name="Gearin G."/>
            <person name="Gearin C.R."/>
            <person name="Giannoukos G."/>
            <person name="Goode T."/>
            <person name="Graham J."/>
            <person name="Grandbois E."/>
            <person name="Grewal S."/>
            <person name="Gyaltsen K."/>
            <person name="Hafez N."/>
            <person name="Hagos B."/>
            <person name="Hall J."/>
            <person name="Henson C."/>
            <person name="Hollinger A."/>
            <person name="Honan T."/>
            <person name="Huard M.D."/>
            <person name="Hughes L."/>
            <person name="Hurhula B."/>
            <person name="Husby M.E."/>
            <person name="Kamat A."/>
            <person name="Kanga B."/>
            <person name="Kashin S."/>
            <person name="Khazanovich D."/>
            <person name="Kisner P."/>
            <person name="Lance K."/>
            <person name="Lara M."/>
            <person name="Lee W."/>
            <person name="Lennon N."/>
            <person name="Letendre F."/>
            <person name="LeVine R."/>
            <person name="Lipovsky A."/>
            <person name="Liu X."/>
            <person name="Liu J."/>
            <person name="Liu S."/>
            <person name="Lokyitsang T."/>
            <person name="Lokyitsang Y."/>
            <person name="Lubonja R."/>
            <person name="Lui A."/>
            <person name="MacDonald P."/>
            <person name="Magnisalis V."/>
            <person name="Maru K."/>
            <person name="Matthews C."/>
            <person name="McCusker W."/>
            <person name="McDonough S."/>
            <person name="Mehta T."/>
            <person name="Meldrim J."/>
            <person name="Meneus L."/>
            <person name="Mihai O."/>
            <person name="Mihalev A."/>
            <person name="Mihova T."/>
            <person name="Mittelman R."/>
            <person name="Mlenga V."/>
            <person name="Montmayeur A."/>
            <person name="Mulrain L."/>
            <person name="Navidi A."/>
            <person name="Naylor J."/>
            <person name="Negash T."/>
            <person name="Nguyen T."/>
            <person name="Nguyen N."/>
            <person name="Nicol R."/>
            <person name="Norbu C."/>
            <person name="Norbu N."/>
            <person name="Novod N."/>
            <person name="O'Neill B."/>
            <person name="Osman S."/>
            <person name="Markiewicz E."/>
            <person name="Oyono O.L."/>
            <person name="Patti C."/>
            <person name="Phunkhang P."/>
            <person name="Pierre F."/>
            <person name="Priest M."/>
            <person name="Raghuraman S."/>
            <person name="Rege F."/>
            <person name="Reyes R."/>
            <person name="Rise C."/>
            <person name="Rogov P."/>
            <person name="Ross K."/>
            <person name="Ryan E."/>
            <person name="Settipalli S."/>
            <person name="Shea T."/>
            <person name="Sherpa N."/>
            <person name="Shi L."/>
            <person name="Shih D."/>
            <person name="Sparrow T."/>
            <person name="Spaulding J."/>
            <person name="Stalker J."/>
            <person name="Stange-Thomann N."/>
            <person name="Stavropoulos S."/>
            <person name="Stone C."/>
            <person name="Strader C."/>
            <person name="Tesfaye S."/>
            <person name="Thomson T."/>
            <person name="Thoulutsang Y."/>
            <person name="Thoulutsang D."/>
            <person name="Topham K."/>
            <person name="Topping I."/>
            <person name="Tsamla T."/>
            <person name="Vassiliev H."/>
            <person name="Vo A."/>
            <person name="Wangchuk T."/>
            <person name="Wangdi T."/>
            <person name="Weiand M."/>
            <person name="Wilkinson J."/>
            <person name="Wilson A."/>
            <person name="Yadav S."/>
            <person name="Young G."/>
            <person name="Yu Q."/>
            <person name="Zembek L."/>
            <person name="Zhong D."/>
            <person name="Zimmer A."/>
            <person name="Zwirko Z."/>
            <person name="Jaffe D.B."/>
            <person name="Alvarez P."/>
            <person name="Brockman W."/>
            <person name="Butler J."/>
            <person name="Chin C."/>
            <person name="Gnerre S."/>
            <person name="Grabherr M."/>
            <person name="Kleber M."/>
            <person name="Mauceli E."/>
            <person name="MacCallum I."/>
        </authorList>
    </citation>
    <scope>NUCLEOTIDE SEQUENCE [LARGE SCALE GENOMIC DNA]</scope>
    <source>
        <strain evidence="3">Tucson 14024-0371.13</strain>
    </source>
</reference>